<reference evidence="3" key="1">
    <citation type="submission" date="2020-11" db="EMBL/GenBank/DDBJ databases">
        <authorList>
            <person name="Tran Van P."/>
        </authorList>
    </citation>
    <scope>NUCLEOTIDE SEQUENCE</scope>
</reference>
<protein>
    <recommendedName>
        <fullName evidence="2">CCZ1/INTU second Longin domain-containing protein</fullName>
    </recommendedName>
</protein>
<dbReference type="GO" id="GO:0016192">
    <property type="term" value="P:vesicle-mediated transport"/>
    <property type="evidence" value="ECO:0007669"/>
    <property type="project" value="InterPro"/>
</dbReference>
<evidence type="ECO:0000256" key="1">
    <source>
        <dbReference type="SAM" id="MobiDB-lite"/>
    </source>
</evidence>
<sequence length="740" mass="84477">MSSESESSCCSTCSSSDYESSLSDITLNDEDMDYANQLTHELFYLKLIAEDKHNHKLADECHLKDKDTQQKTNQLNERIGLQYNRFTSWVFPNKSSKQSTDKSLKRKSSRKKEVTNVSKEAIVSNDTNCAANPVINVSDCDDNGVNEVIKTNKLFDLIDGKTETMASKGGNHLVLMYLMPPNDTQTDCLLYSYPKTENEDSNQVLAKLKGMFITLSQVVSQITKQSICLSSIAVNQQNGEQLYRIGFVHQMDSLLVLALPYDKYTDIEVEAMVQTIARVIKFIYSSLDAAFKDQLKHENLTKLFSTFEYLLAEEFKYSSIDSIFLNTIKRLIINDNLAINLSDSLSEFEAMDWISDNSTIDLHQQNSSQLIVIGSCLLYKGLLLSSQLSVNHLKDIFAFLSLKGLLSLHKTNSIRLVYWSEVFPNFNPNIESNDYNESDCVKYFVSMVGFQHMIHCTLIEMPFISAEETPIKANEVLINESIRLLKWHFTKMGIIDEIDHCFNVQQMAVKHMFGQNKEQKRYKSLSSLKDLLFQSPGSSQSRSHMYHSNSSLSTLSGSSLSASIKSNSSPSLHHSVLSRTSSSATSLSKDMHSMACNENCIYLEQTFKMPENLICYLDIEDGQQVFAGPLLQWPKDICEQIFKKFADSCYEMSRHFRQSVDLCHEIGRSFQIKISSNFLNPNKLRSKKAENEIHLFNVIARHEKNNEFYACFKTNPSDSLFNDFDIEDFIYSLHLQRRLL</sequence>
<dbReference type="EMBL" id="OC856552">
    <property type="protein sequence ID" value="CAD7623925.1"/>
    <property type="molecule type" value="Genomic_DNA"/>
</dbReference>
<dbReference type="GO" id="GO:0005929">
    <property type="term" value="C:cilium"/>
    <property type="evidence" value="ECO:0007669"/>
    <property type="project" value="TreeGrafter"/>
</dbReference>
<evidence type="ECO:0000259" key="2">
    <source>
        <dbReference type="Pfam" id="PF19032"/>
    </source>
</evidence>
<dbReference type="GO" id="GO:0001736">
    <property type="term" value="P:establishment of planar polarity"/>
    <property type="evidence" value="ECO:0007669"/>
    <property type="project" value="InterPro"/>
</dbReference>
<dbReference type="InterPro" id="IPR043988">
    <property type="entry name" value="CCZ1/INTU_longin_2"/>
</dbReference>
<name>A0A7R9PXG2_9ACAR</name>
<dbReference type="PANTHER" id="PTHR21082">
    <property type="entry name" value="PROTEIN INTURNED"/>
    <property type="match status" value="1"/>
</dbReference>
<keyword evidence="4" id="KW-1185">Reference proteome</keyword>
<feature type="region of interest" description="Disordered" evidence="1">
    <location>
        <begin position="1"/>
        <end position="20"/>
    </location>
</feature>
<organism evidence="3">
    <name type="scientific">Medioppia subpectinata</name>
    <dbReference type="NCBI Taxonomy" id="1979941"/>
    <lineage>
        <taxon>Eukaryota</taxon>
        <taxon>Metazoa</taxon>
        <taxon>Ecdysozoa</taxon>
        <taxon>Arthropoda</taxon>
        <taxon>Chelicerata</taxon>
        <taxon>Arachnida</taxon>
        <taxon>Acari</taxon>
        <taxon>Acariformes</taxon>
        <taxon>Sarcoptiformes</taxon>
        <taxon>Oribatida</taxon>
        <taxon>Brachypylina</taxon>
        <taxon>Oppioidea</taxon>
        <taxon>Oppiidae</taxon>
        <taxon>Medioppia</taxon>
    </lineage>
</organism>
<dbReference type="Pfam" id="PF19032">
    <property type="entry name" value="Intu_longin_2"/>
    <property type="match status" value="1"/>
</dbReference>
<dbReference type="GO" id="GO:0005737">
    <property type="term" value="C:cytoplasm"/>
    <property type="evidence" value="ECO:0007669"/>
    <property type="project" value="TreeGrafter"/>
</dbReference>
<dbReference type="EMBL" id="CAJPIZ010001977">
    <property type="protein sequence ID" value="CAG2104355.1"/>
    <property type="molecule type" value="Genomic_DNA"/>
</dbReference>
<dbReference type="PANTHER" id="PTHR21082:SF4">
    <property type="entry name" value="PROTEIN INTURNED"/>
    <property type="match status" value="1"/>
</dbReference>
<feature type="domain" description="CCZ1/INTU second Longin" evidence="2">
    <location>
        <begin position="372"/>
        <end position="462"/>
    </location>
</feature>
<gene>
    <name evidence="3" type="ORF">OSB1V03_LOCUS4372</name>
</gene>
<dbReference type="OrthoDB" id="10263272at2759"/>
<dbReference type="InterPro" id="IPR039151">
    <property type="entry name" value="INTU"/>
</dbReference>
<accession>A0A7R9PXG2</accession>
<proteinExistence type="predicted"/>
<feature type="region of interest" description="Disordered" evidence="1">
    <location>
        <begin position="94"/>
        <end position="117"/>
    </location>
</feature>
<dbReference type="AlphaFoldDB" id="A0A7R9PXG2"/>
<dbReference type="GO" id="GO:0060271">
    <property type="term" value="P:cilium assembly"/>
    <property type="evidence" value="ECO:0007669"/>
    <property type="project" value="InterPro"/>
</dbReference>
<evidence type="ECO:0000313" key="4">
    <source>
        <dbReference type="Proteomes" id="UP000759131"/>
    </source>
</evidence>
<dbReference type="GO" id="GO:0007399">
    <property type="term" value="P:nervous system development"/>
    <property type="evidence" value="ECO:0007669"/>
    <property type="project" value="TreeGrafter"/>
</dbReference>
<evidence type="ECO:0000313" key="3">
    <source>
        <dbReference type="EMBL" id="CAD7623925.1"/>
    </source>
</evidence>
<dbReference type="Proteomes" id="UP000759131">
    <property type="component" value="Unassembled WGS sequence"/>
</dbReference>